<protein>
    <submittedName>
        <fullName evidence="6">Response regulator</fullName>
    </submittedName>
</protein>
<feature type="modified residue" description="4-aspartylphosphate" evidence="4">
    <location>
        <position position="67"/>
    </location>
</feature>
<keyword evidence="3" id="KW-0804">Transcription</keyword>
<dbReference type="EMBL" id="VWPL01000027">
    <property type="protein sequence ID" value="KAA5598292.1"/>
    <property type="molecule type" value="Genomic_DNA"/>
</dbReference>
<evidence type="ECO:0000256" key="3">
    <source>
        <dbReference type="ARBA" id="ARBA00023163"/>
    </source>
</evidence>
<evidence type="ECO:0000256" key="2">
    <source>
        <dbReference type="ARBA" id="ARBA00023015"/>
    </source>
</evidence>
<evidence type="ECO:0000313" key="6">
    <source>
        <dbReference type="EMBL" id="KAA5598292.1"/>
    </source>
</evidence>
<dbReference type="AlphaFoldDB" id="A0A5M6HQY8"/>
<dbReference type="PROSITE" id="PS50110">
    <property type="entry name" value="RESPONSE_REGULATORY"/>
    <property type="match status" value="1"/>
</dbReference>
<gene>
    <name evidence="6" type="ORF">F1193_13320</name>
</gene>
<comment type="caution">
    <text evidence="6">The sequence shown here is derived from an EMBL/GenBank/DDBJ whole genome shotgun (WGS) entry which is preliminary data.</text>
</comment>
<dbReference type="InterPro" id="IPR050595">
    <property type="entry name" value="Bact_response_regulator"/>
</dbReference>
<dbReference type="InterPro" id="IPR011006">
    <property type="entry name" value="CheY-like_superfamily"/>
</dbReference>
<keyword evidence="7" id="KW-1185">Reference proteome</keyword>
<dbReference type="OrthoDB" id="9782655at2"/>
<evidence type="ECO:0000313" key="7">
    <source>
        <dbReference type="Proteomes" id="UP000323886"/>
    </source>
</evidence>
<dbReference type="Pfam" id="PF00072">
    <property type="entry name" value="Response_reg"/>
    <property type="match status" value="1"/>
</dbReference>
<evidence type="ECO:0000256" key="1">
    <source>
        <dbReference type="ARBA" id="ARBA00022553"/>
    </source>
</evidence>
<dbReference type="CDD" id="cd17546">
    <property type="entry name" value="REC_hyHK_CKI1_RcsC-like"/>
    <property type="match status" value="1"/>
</dbReference>
<keyword evidence="2" id="KW-0805">Transcription regulation</keyword>
<sequence>MMADRHGIAVSPGGGSLRVLLVDDAPFVREILERILTAAGHCCVTAETGAAGLLAAESSNFDVVITDHEMPDIDGCTLIERLRNGDGPNQATPMILLSGYIGDEALTARADAVGVDAVLGKPIVVAEVMSTMARLAPVV</sequence>
<evidence type="ECO:0000256" key="4">
    <source>
        <dbReference type="PROSITE-ProRule" id="PRU00169"/>
    </source>
</evidence>
<dbReference type="GO" id="GO:0000160">
    <property type="term" value="P:phosphorelay signal transduction system"/>
    <property type="evidence" value="ECO:0007669"/>
    <property type="project" value="InterPro"/>
</dbReference>
<dbReference type="SUPFAM" id="SSF52172">
    <property type="entry name" value="CheY-like"/>
    <property type="match status" value="1"/>
</dbReference>
<accession>A0A5M6HQY8</accession>
<proteinExistence type="predicted"/>
<dbReference type="Gene3D" id="3.40.50.2300">
    <property type="match status" value="1"/>
</dbReference>
<reference evidence="6 7" key="1">
    <citation type="submission" date="2019-09" db="EMBL/GenBank/DDBJ databases">
        <title>Draft Whole-Genome sequence of Blastochloris sulfoviridis DSM 729.</title>
        <authorList>
            <person name="Meyer T.E."/>
            <person name="Kyndt J.A."/>
        </authorList>
    </citation>
    <scope>NUCLEOTIDE SEQUENCE [LARGE SCALE GENOMIC DNA]</scope>
    <source>
        <strain evidence="6 7">DSM 729</strain>
    </source>
</reference>
<dbReference type="SMART" id="SM00448">
    <property type="entry name" value="REC"/>
    <property type="match status" value="1"/>
</dbReference>
<dbReference type="Proteomes" id="UP000323886">
    <property type="component" value="Unassembled WGS sequence"/>
</dbReference>
<dbReference type="PANTHER" id="PTHR44591">
    <property type="entry name" value="STRESS RESPONSE REGULATOR PROTEIN 1"/>
    <property type="match status" value="1"/>
</dbReference>
<feature type="domain" description="Response regulatory" evidence="5">
    <location>
        <begin position="18"/>
        <end position="136"/>
    </location>
</feature>
<evidence type="ECO:0000259" key="5">
    <source>
        <dbReference type="PROSITE" id="PS50110"/>
    </source>
</evidence>
<organism evidence="6 7">
    <name type="scientific">Blastochloris sulfoviridis</name>
    <dbReference type="NCBI Taxonomy" id="50712"/>
    <lineage>
        <taxon>Bacteria</taxon>
        <taxon>Pseudomonadati</taxon>
        <taxon>Pseudomonadota</taxon>
        <taxon>Alphaproteobacteria</taxon>
        <taxon>Hyphomicrobiales</taxon>
        <taxon>Blastochloridaceae</taxon>
        <taxon>Blastochloris</taxon>
    </lineage>
</organism>
<dbReference type="InterPro" id="IPR001789">
    <property type="entry name" value="Sig_transdc_resp-reg_receiver"/>
</dbReference>
<dbReference type="RefSeq" id="WP_150098297.1">
    <property type="nucleotide sequence ID" value="NZ_VWPL01000027.1"/>
</dbReference>
<dbReference type="PANTHER" id="PTHR44591:SF3">
    <property type="entry name" value="RESPONSE REGULATORY DOMAIN-CONTAINING PROTEIN"/>
    <property type="match status" value="1"/>
</dbReference>
<name>A0A5M6HQY8_9HYPH</name>
<keyword evidence="1 4" id="KW-0597">Phosphoprotein</keyword>